<dbReference type="Proteomes" id="UP000322887">
    <property type="component" value="Chromosome"/>
</dbReference>
<evidence type="ECO:0000313" key="2">
    <source>
        <dbReference type="EMBL" id="QEG14862.1"/>
    </source>
</evidence>
<dbReference type="InterPro" id="IPR036514">
    <property type="entry name" value="SGNH_hydro_sf"/>
</dbReference>
<dbReference type="PANTHER" id="PTHR30383:SF26">
    <property type="entry name" value="SGNH HYDROLASE-TYPE ESTERASE DOMAIN-CONTAINING PROTEIN"/>
    <property type="match status" value="1"/>
</dbReference>
<dbReference type="EMBL" id="CP042910">
    <property type="protein sequence ID" value="QEG14862.1"/>
    <property type="molecule type" value="Genomic_DNA"/>
</dbReference>
<protein>
    <recommendedName>
        <fullName evidence="1">SGNH hydrolase-type esterase domain-containing protein</fullName>
    </recommendedName>
</protein>
<organism evidence="2 3">
    <name type="scientific">Gimesia maris</name>
    <dbReference type="NCBI Taxonomy" id="122"/>
    <lineage>
        <taxon>Bacteria</taxon>
        <taxon>Pseudomonadati</taxon>
        <taxon>Planctomycetota</taxon>
        <taxon>Planctomycetia</taxon>
        <taxon>Planctomycetales</taxon>
        <taxon>Planctomycetaceae</taxon>
        <taxon>Gimesia</taxon>
    </lineage>
</organism>
<dbReference type="InterPro" id="IPR051532">
    <property type="entry name" value="Ester_Hydrolysis_Enzymes"/>
</dbReference>
<dbReference type="CDD" id="cd00229">
    <property type="entry name" value="SGNH_hydrolase"/>
    <property type="match status" value="1"/>
</dbReference>
<evidence type="ECO:0000259" key="1">
    <source>
        <dbReference type="Pfam" id="PF13472"/>
    </source>
</evidence>
<evidence type="ECO:0000313" key="3">
    <source>
        <dbReference type="Proteomes" id="UP000322887"/>
    </source>
</evidence>
<sequence length="302" mass="33582">MPLPCSLNQRLAIRKKIMFRSTYDVRSCLVLFALITLFAVPSQGEDQKTEPTNASEAAAKKAKQAADLNQKFAAWKATLSPEQQAWETILEENLGGFYLPHYQRAKLQGTTTAWDYVADDPQLPRVILIGDSVSRGYTVATRNALAGKANVHRAPANCGPTATALKQLDVWLGNGDWDVIHFNFGIHDRRTPPADYEARLETIVERLQKTGATLIWASTTPVPSDWKEGPSIKTAIEERNVIAARVMKKHGIEIDDLFTFITPQLAETQNPKDVHFNEQGYTQLGTQVAKSISEALKKHDSK</sequence>
<dbReference type="Gene3D" id="3.40.50.1110">
    <property type="entry name" value="SGNH hydrolase"/>
    <property type="match status" value="1"/>
</dbReference>
<dbReference type="Pfam" id="PF13472">
    <property type="entry name" value="Lipase_GDSL_2"/>
    <property type="match status" value="1"/>
</dbReference>
<dbReference type="SUPFAM" id="SSF52266">
    <property type="entry name" value="SGNH hydrolase"/>
    <property type="match status" value="1"/>
</dbReference>
<name>A0ABX5YGK3_9PLAN</name>
<keyword evidence="3" id="KW-1185">Reference proteome</keyword>
<accession>A0ABX5YGK3</accession>
<dbReference type="InterPro" id="IPR013830">
    <property type="entry name" value="SGNH_hydro"/>
</dbReference>
<reference evidence="2 3" key="1">
    <citation type="submission" date="2019-08" db="EMBL/GenBank/DDBJ databases">
        <title>Deep-cultivation of Planctomycetes and their phenomic and genomic characterization uncovers novel biology.</title>
        <authorList>
            <person name="Wiegand S."/>
            <person name="Jogler M."/>
            <person name="Boedeker C."/>
            <person name="Pinto D."/>
            <person name="Vollmers J."/>
            <person name="Rivas-Marin E."/>
            <person name="Kohn T."/>
            <person name="Peeters S.H."/>
            <person name="Heuer A."/>
            <person name="Rast P."/>
            <person name="Oberbeckmann S."/>
            <person name="Bunk B."/>
            <person name="Jeske O."/>
            <person name="Meyerdierks A."/>
            <person name="Storesund J.E."/>
            <person name="Kallscheuer N."/>
            <person name="Luecker S."/>
            <person name="Lage O.M."/>
            <person name="Pohl T."/>
            <person name="Merkel B.J."/>
            <person name="Hornburger P."/>
            <person name="Mueller R.-W."/>
            <person name="Bruemmer F."/>
            <person name="Labrenz M."/>
            <person name="Spormann A.M."/>
            <person name="Op den Camp H."/>
            <person name="Overmann J."/>
            <person name="Amann R."/>
            <person name="Jetten M.S.M."/>
            <person name="Mascher T."/>
            <person name="Medema M.H."/>
            <person name="Devos D.P."/>
            <person name="Kaster A.-K."/>
            <person name="Ovreas L."/>
            <person name="Rohde M."/>
            <person name="Galperin M.Y."/>
            <person name="Jogler C."/>
        </authorList>
    </citation>
    <scope>NUCLEOTIDE SEQUENCE [LARGE SCALE GENOMIC DNA]</scope>
    <source>
        <strain evidence="2 3">DSM 8797</strain>
    </source>
</reference>
<proteinExistence type="predicted"/>
<gene>
    <name evidence="2" type="ORF">GmarT_06990</name>
</gene>
<feature type="domain" description="SGNH hydrolase-type esterase" evidence="1">
    <location>
        <begin position="129"/>
        <end position="281"/>
    </location>
</feature>
<dbReference type="PANTHER" id="PTHR30383">
    <property type="entry name" value="THIOESTERASE 1/PROTEASE 1/LYSOPHOSPHOLIPASE L1"/>
    <property type="match status" value="1"/>
</dbReference>